<evidence type="ECO:0000256" key="1">
    <source>
        <dbReference type="SAM" id="Phobius"/>
    </source>
</evidence>
<keyword evidence="1" id="KW-0812">Transmembrane</keyword>
<feature type="transmembrane region" description="Helical" evidence="1">
    <location>
        <begin position="141"/>
        <end position="167"/>
    </location>
</feature>
<evidence type="ECO:0000313" key="3">
    <source>
        <dbReference type="Proteomes" id="UP000663865"/>
    </source>
</evidence>
<name>A0A818G676_9BILA</name>
<evidence type="ECO:0000313" key="2">
    <source>
        <dbReference type="EMBL" id="CAF3484309.1"/>
    </source>
</evidence>
<reference evidence="2" key="1">
    <citation type="submission" date="2021-02" db="EMBL/GenBank/DDBJ databases">
        <authorList>
            <person name="Nowell W R."/>
        </authorList>
    </citation>
    <scope>NUCLEOTIDE SEQUENCE</scope>
</reference>
<dbReference type="EMBL" id="CAJNYV010002492">
    <property type="protein sequence ID" value="CAF3484309.1"/>
    <property type="molecule type" value="Genomic_DNA"/>
</dbReference>
<dbReference type="AlphaFoldDB" id="A0A818G676"/>
<keyword evidence="1" id="KW-0472">Membrane</keyword>
<proteinExistence type="predicted"/>
<sequence length="329" mass="36098">MPINLESDIIQFLKNSDVSQENEDHCRFYFLNAMFKTGRLLFYRVDDTQEGWRRAIFTSMALLSDRISTIEIIQKSMEVDLNDVLNKTKSQMQSIDKIHLSLDSIKKNEKVGINIATLQFSNMYARPPVTGPQKLSNGLPLLLMCCLLFIVLLIASTIVLALIPVYLERKDATLASSKSYYAVGDFDGSLGNDGQLDASARDTIARAIEKQLGLPTGSIVVDQGTVATTTGRRKRRSAKLSRFGRGQISRGLQRLYLIFHINHVKCLACRISAVTIIITVTIVFNGQTITIVIVIRISVEVIKIPATLSPSSAATTTAVAVIGTGSASG</sequence>
<keyword evidence="1" id="KW-1133">Transmembrane helix</keyword>
<accession>A0A818G676</accession>
<dbReference type="Proteomes" id="UP000663865">
    <property type="component" value="Unassembled WGS sequence"/>
</dbReference>
<comment type="caution">
    <text evidence="2">The sequence shown here is derived from an EMBL/GenBank/DDBJ whole genome shotgun (WGS) entry which is preliminary data.</text>
</comment>
<protein>
    <submittedName>
        <fullName evidence="2">Uncharacterized protein</fullName>
    </submittedName>
</protein>
<gene>
    <name evidence="2" type="ORF">KIK155_LOCUS14714</name>
</gene>
<organism evidence="2 3">
    <name type="scientific">Rotaria socialis</name>
    <dbReference type="NCBI Taxonomy" id="392032"/>
    <lineage>
        <taxon>Eukaryota</taxon>
        <taxon>Metazoa</taxon>
        <taxon>Spiralia</taxon>
        <taxon>Gnathifera</taxon>
        <taxon>Rotifera</taxon>
        <taxon>Eurotatoria</taxon>
        <taxon>Bdelloidea</taxon>
        <taxon>Philodinida</taxon>
        <taxon>Philodinidae</taxon>
        <taxon>Rotaria</taxon>
    </lineage>
</organism>